<feature type="transmembrane region" description="Helical" evidence="8">
    <location>
        <begin position="139"/>
        <end position="159"/>
    </location>
</feature>
<evidence type="ECO:0000256" key="4">
    <source>
        <dbReference type="ARBA" id="ARBA00022989"/>
    </source>
</evidence>
<evidence type="ECO:0000256" key="5">
    <source>
        <dbReference type="ARBA" id="ARBA00023136"/>
    </source>
</evidence>
<name>A0A518HSG4_9BACT</name>
<organism evidence="11 12">
    <name type="scientific">Stieleria neptunia</name>
    <dbReference type="NCBI Taxonomy" id="2527979"/>
    <lineage>
        <taxon>Bacteria</taxon>
        <taxon>Pseudomonadati</taxon>
        <taxon>Planctomycetota</taxon>
        <taxon>Planctomycetia</taxon>
        <taxon>Pirellulales</taxon>
        <taxon>Pirellulaceae</taxon>
        <taxon>Stieleria</taxon>
    </lineage>
</organism>
<feature type="transmembrane region" description="Helical" evidence="8">
    <location>
        <begin position="20"/>
        <end position="46"/>
    </location>
</feature>
<keyword evidence="3 8" id="KW-0812">Transmembrane</keyword>
<keyword evidence="5 8" id="KW-0472">Membrane</keyword>
<dbReference type="Pfam" id="PF09822">
    <property type="entry name" value="ABC_transp_aux"/>
    <property type="match status" value="1"/>
</dbReference>
<dbReference type="PANTHER" id="PTHR30294:SF29">
    <property type="entry name" value="MULTIDRUG ABC TRANSPORTER PERMEASE YBHS-RELATED"/>
    <property type="match status" value="1"/>
</dbReference>
<dbReference type="RefSeq" id="WP_145388034.1">
    <property type="nucleotide sequence ID" value="NZ_CP037423.1"/>
</dbReference>
<evidence type="ECO:0000256" key="1">
    <source>
        <dbReference type="ARBA" id="ARBA00004651"/>
    </source>
</evidence>
<dbReference type="AlphaFoldDB" id="A0A518HSG4"/>
<feature type="coiled-coil region" evidence="6">
    <location>
        <begin position="742"/>
        <end position="843"/>
    </location>
</feature>
<sequence length="885" mass="99288">MQIRPQVIRAVFQRNFASYFSGVLGYLFIVVFVVLGGALAFNARFFTGNEPNLDQLTAWYPLLLLFFVPAVTMSVWADERKSGTDELLFTLPATEIEILLGKYLSVVAVYSVALLFSMAHVFVLTFLGNPDWGLIATTYFGYWLAGAAMLSAGMLASMLTANMTVAFVLGIVICAIPVFVGQIGGMLGLGDWLERFSLQEQFRDFGMGVIPLTALLYFVAFTVVMLYLNHTLMTRRHWQTRREPAIGYQYAVRAISVAVVLSCVTTWAGYSMLRVDATGERLFSLSDATHDILDQLDSERPIEIQAFLSPDVPREYVETRKRLIGLLRQFDELGGKSLEVRYVDVQPFSQQADEAEHFGIEPVQVMTEVDGRRSEADVYLGAVVISSFDKVVVPFFGKGLPIEYELTRSIQTVANEKRHTVGVLRTDANLMEGTRDWQIVRELKKQYNVQSVSPSTEIDAESFDVLLAVMPSSLTSEEMDHLVTYAKTGHPLLVFDDPFPLSLGSNGFGVTGAPRQLKRSGHSGFMGQGGPPPEQKADGGRATRLLESLGIDWQYDACVFDFNNPHPEFAMLPPEYVFVTNSGNDVESFNRNDQITKGLQELIALYPGEVEKRGGEFDFQPLLTSSRQSGVLEWEEFVDEGGFNFFSMQGTANPRRNPFRVIDSAAHTLAARVTGDSDDHKVNAIFVADVDMISDFFFEERNLGNLSTSFDNVTFVLNAVDSLVGDDSFIELRSRRPAHRTLVRVEQQKRHFLEAANQAEREADQQAEEELEQRREQLGKRVQEIQENSDLDPIAKAQMLKQAQEAEQKRLSLAEAQIEQKKNDEIRKIRATTNRQIKSLESKIRFWSVCLPAIPAFALGAFVFAQRVRDEKSTVIDSRRRKPVA</sequence>
<dbReference type="InterPro" id="IPR019196">
    <property type="entry name" value="ABC_transp_unknown"/>
</dbReference>
<evidence type="ECO:0000256" key="3">
    <source>
        <dbReference type="ARBA" id="ARBA00022692"/>
    </source>
</evidence>
<feature type="transmembrane region" description="Helical" evidence="8">
    <location>
        <begin position="250"/>
        <end position="270"/>
    </location>
</feature>
<evidence type="ECO:0000313" key="11">
    <source>
        <dbReference type="EMBL" id="QDV43731.1"/>
    </source>
</evidence>
<dbReference type="InterPro" id="IPR055396">
    <property type="entry name" value="DUF7088"/>
</dbReference>
<accession>A0A518HSG4</accession>
<feature type="domain" description="ABC-type uncharacterised transport system" evidence="9">
    <location>
        <begin position="418"/>
        <end position="719"/>
    </location>
</feature>
<dbReference type="EMBL" id="CP037423">
    <property type="protein sequence ID" value="QDV43731.1"/>
    <property type="molecule type" value="Genomic_DNA"/>
</dbReference>
<feature type="transmembrane region" description="Helical" evidence="8">
    <location>
        <begin position="58"/>
        <end position="77"/>
    </location>
</feature>
<dbReference type="Pfam" id="PF12679">
    <property type="entry name" value="ABC2_membrane_2"/>
    <property type="match status" value="1"/>
</dbReference>
<feature type="transmembrane region" description="Helical" evidence="8">
    <location>
        <begin position="103"/>
        <end position="127"/>
    </location>
</feature>
<feature type="domain" description="DUF7088" evidence="10">
    <location>
        <begin position="280"/>
        <end position="384"/>
    </location>
</feature>
<keyword evidence="6" id="KW-0175">Coiled coil</keyword>
<keyword evidence="12" id="KW-1185">Reference proteome</keyword>
<keyword evidence="2" id="KW-1003">Cell membrane</keyword>
<dbReference type="KEGG" id="snep:Enr13x_35890"/>
<feature type="transmembrane region" description="Helical" evidence="8">
    <location>
        <begin position="166"/>
        <end position="189"/>
    </location>
</feature>
<dbReference type="Proteomes" id="UP000319004">
    <property type="component" value="Chromosome"/>
</dbReference>
<feature type="region of interest" description="Disordered" evidence="7">
    <location>
        <begin position="520"/>
        <end position="540"/>
    </location>
</feature>
<evidence type="ECO:0000256" key="2">
    <source>
        <dbReference type="ARBA" id="ARBA00022475"/>
    </source>
</evidence>
<dbReference type="OrthoDB" id="9794512at2"/>
<keyword evidence="4 8" id="KW-1133">Transmembrane helix</keyword>
<proteinExistence type="predicted"/>
<evidence type="ECO:0000259" key="10">
    <source>
        <dbReference type="Pfam" id="PF23357"/>
    </source>
</evidence>
<dbReference type="InterPro" id="IPR051449">
    <property type="entry name" value="ABC-2_transporter_component"/>
</dbReference>
<evidence type="ECO:0000259" key="9">
    <source>
        <dbReference type="Pfam" id="PF09822"/>
    </source>
</evidence>
<feature type="transmembrane region" description="Helical" evidence="8">
    <location>
        <begin position="844"/>
        <end position="865"/>
    </location>
</feature>
<dbReference type="GO" id="GO:0005886">
    <property type="term" value="C:plasma membrane"/>
    <property type="evidence" value="ECO:0007669"/>
    <property type="project" value="UniProtKB-SubCell"/>
</dbReference>
<dbReference type="PANTHER" id="PTHR30294">
    <property type="entry name" value="MEMBRANE COMPONENT OF ABC TRANSPORTER YHHJ-RELATED"/>
    <property type="match status" value="1"/>
</dbReference>
<comment type="subcellular location">
    <subcellularLocation>
        <location evidence="1">Cell membrane</location>
        <topology evidence="1">Multi-pass membrane protein</topology>
    </subcellularLocation>
</comment>
<protein>
    <submittedName>
        <fullName evidence="11">ABC-type uncharacterized transport system</fullName>
    </submittedName>
</protein>
<reference evidence="11 12" key="1">
    <citation type="submission" date="2019-03" db="EMBL/GenBank/DDBJ databases">
        <title>Deep-cultivation of Planctomycetes and their phenomic and genomic characterization uncovers novel biology.</title>
        <authorList>
            <person name="Wiegand S."/>
            <person name="Jogler M."/>
            <person name="Boedeker C."/>
            <person name="Pinto D."/>
            <person name="Vollmers J."/>
            <person name="Rivas-Marin E."/>
            <person name="Kohn T."/>
            <person name="Peeters S.H."/>
            <person name="Heuer A."/>
            <person name="Rast P."/>
            <person name="Oberbeckmann S."/>
            <person name="Bunk B."/>
            <person name="Jeske O."/>
            <person name="Meyerdierks A."/>
            <person name="Storesund J.E."/>
            <person name="Kallscheuer N."/>
            <person name="Luecker S."/>
            <person name="Lage O.M."/>
            <person name="Pohl T."/>
            <person name="Merkel B.J."/>
            <person name="Hornburger P."/>
            <person name="Mueller R.-W."/>
            <person name="Bruemmer F."/>
            <person name="Labrenz M."/>
            <person name="Spormann A.M."/>
            <person name="Op den Camp H."/>
            <person name="Overmann J."/>
            <person name="Amann R."/>
            <person name="Jetten M.S.M."/>
            <person name="Mascher T."/>
            <person name="Medema M.H."/>
            <person name="Devos D.P."/>
            <person name="Kaster A.-K."/>
            <person name="Ovreas L."/>
            <person name="Rohde M."/>
            <person name="Galperin M.Y."/>
            <person name="Jogler C."/>
        </authorList>
    </citation>
    <scope>NUCLEOTIDE SEQUENCE [LARGE SCALE GENOMIC DNA]</scope>
    <source>
        <strain evidence="11 12">Enr13</strain>
    </source>
</reference>
<gene>
    <name evidence="11" type="ORF">Enr13x_35890</name>
</gene>
<evidence type="ECO:0000256" key="8">
    <source>
        <dbReference type="SAM" id="Phobius"/>
    </source>
</evidence>
<feature type="transmembrane region" description="Helical" evidence="8">
    <location>
        <begin position="209"/>
        <end position="229"/>
    </location>
</feature>
<dbReference type="GO" id="GO:0140359">
    <property type="term" value="F:ABC-type transporter activity"/>
    <property type="evidence" value="ECO:0007669"/>
    <property type="project" value="InterPro"/>
</dbReference>
<evidence type="ECO:0000256" key="6">
    <source>
        <dbReference type="SAM" id="Coils"/>
    </source>
</evidence>
<evidence type="ECO:0000256" key="7">
    <source>
        <dbReference type="SAM" id="MobiDB-lite"/>
    </source>
</evidence>
<dbReference type="Pfam" id="PF23357">
    <property type="entry name" value="DUF7088"/>
    <property type="match status" value="1"/>
</dbReference>
<evidence type="ECO:0000313" key="12">
    <source>
        <dbReference type="Proteomes" id="UP000319004"/>
    </source>
</evidence>